<feature type="domain" description="WW" evidence="2">
    <location>
        <begin position="174"/>
        <end position="202"/>
    </location>
</feature>
<feature type="region of interest" description="Disordered" evidence="1">
    <location>
        <begin position="552"/>
        <end position="660"/>
    </location>
</feature>
<feature type="compositionally biased region" description="Polar residues" evidence="1">
    <location>
        <begin position="116"/>
        <end position="125"/>
    </location>
</feature>
<organism evidence="3 4">
    <name type="scientific">Cyprinus carpio</name>
    <name type="common">Common carp</name>
    <dbReference type="NCBI Taxonomy" id="7962"/>
    <lineage>
        <taxon>Eukaryota</taxon>
        <taxon>Metazoa</taxon>
        <taxon>Chordata</taxon>
        <taxon>Craniata</taxon>
        <taxon>Vertebrata</taxon>
        <taxon>Euteleostomi</taxon>
        <taxon>Actinopterygii</taxon>
        <taxon>Neopterygii</taxon>
        <taxon>Teleostei</taxon>
        <taxon>Ostariophysi</taxon>
        <taxon>Cypriniformes</taxon>
        <taxon>Cyprinidae</taxon>
        <taxon>Cyprininae</taxon>
        <taxon>Cyprinus</taxon>
    </lineage>
</organism>
<feature type="compositionally biased region" description="Pro residues" evidence="1">
    <location>
        <begin position="593"/>
        <end position="635"/>
    </location>
</feature>
<feature type="compositionally biased region" description="Basic residues" evidence="1">
    <location>
        <begin position="749"/>
        <end position="761"/>
    </location>
</feature>
<feature type="region of interest" description="Disordered" evidence="1">
    <location>
        <begin position="708"/>
        <end position="823"/>
    </location>
</feature>
<evidence type="ECO:0000313" key="3">
    <source>
        <dbReference type="Ensembl" id="ENSCCRP00020095072.1"/>
    </source>
</evidence>
<evidence type="ECO:0000259" key="2">
    <source>
        <dbReference type="PROSITE" id="PS50020"/>
    </source>
</evidence>
<proteinExistence type="predicted"/>
<dbReference type="CDD" id="cd00201">
    <property type="entry name" value="WW"/>
    <property type="match status" value="2"/>
</dbReference>
<dbReference type="PROSITE" id="PS50020">
    <property type="entry name" value="WW_DOMAIN_2"/>
    <property type="match status" value="2"/>
</dbReference>
<dbReference type="InterPro" id="IPR001202">
    <property type="entry name" value="WW_dom"/>
</dbReference>
<dbReference type="FunFam" id="2.20.70.10:FF:000056">
    <property type="entry name" value="Formin binding protein 4"/>
    <property type="match status" value="1"/>
</dbReference>
<name>A0A8C2JG31_CYPCA</name>
<feature type="region of interest" description="Disordered" evidence="1">
    <location>
        <begin position="116"/>
        <end position="154"/>
    </location>
</feature>
<feature type="compositionally biased region" description="Polar residues" evidence="1">
    <location>
        <begin position="143"/>
        <end position="154"/>
    </location>
</feature>
<feature type="compositionally biased region" description="Pro residues" evidence="1">
    <location>
        <begin position="717"/>
        <end position="736"/>
    </location>
</feature>
<feature type="compositionally biased region" description="Acidic residues" evidence="1">
    <location>
        <begin position="339"/>
        <end position="350"/>
    </location>
</feature>
<dbReference type="Gene3D" id="2.20.70.10">
    <property type="match status" value="2"/>
</dbReference>
<sequence>MGKKTRAGTGRRTILQLSPPGPNRGATAAAREDGVGSGPEDESEGNTDGQREVNVVMKTPAVKATQGLSLLGAYEDSEEEDAAENTSTATKAKHNQSADIDSTLANFMAEIDAITTQPTQTSESGTEPSAPAPTPPRPEPKTDQQTPDQNGPAQEFQYNTQYSLAGAGLEMGDWQEVWDENTGCYYYWNTQTNEVAWELPHYLANQMQSLHYTGSSSVNGNGVAHHSGYTEQQPVAVAPAPASKRETKKKEVIESVVALTSEEEERRGVAATLLAPLIPEEVKEAEEKWRKKVLAIEETVEMAQEVEGEGTPSLDSPARRDTDSQSNQRSRNHSAESSDREEEPEEDTMELELALERKKAELRALEEGDGSAGGSSPCSEASQDGPRNLLLKKNKWKTAFLRAPSPDSSSRGSDKAGWATPEHSDNAHSKTAEKQGEEDEKEKLLLNIFFGNSELANTLTSKMEFLGIDKKAISNFQLLLLQTETRIADWREGALNGNYLRRRLQEAAEHIKHYELNVTPKGWSCHWDREHRRYFYVNERTNASQWEFPVVEENEEAKPPLPPTSGLGDTSQPSAETTGAITGKDVQSYWMVPQPPPPPLPPLPPEDPPPPPTEQPPPPPPPPESPPPPPPPPPVDDGEIEEVGMEDEESEPPAPGTEDLLCFSAQSRCPKRSPSAAAPFFTLNPLSQLVTPLLVGNAYWGMTTAVAPPLPTESIVPPMPALPPQPPPPAPQPPSALEPMSKALTDKTKKQKKEKTKKSKTKMPSLVKKWQSIQKELDEEEKSSSSDEDGEQLNSRRIEEWKQQQLASGKAGKNANFEALPEDWRERLLKKRKMMQSS</sequence>
<accession>A0A8C2JG31</accession>
<dbReference type="PANTHER" id="PTHR46697:SF1">
    <property type="entry name" value="FORMIN-BINDING PROTEIN 4"/>
    <property type="match status" value="1"/>
</dbReference>
<feature type="domain" description="WW" evidence="2">
    <location>
        <begin position="517"/>
        <end position="551"/>
    </location>
</feature>
<feature type="compositionally biased region" description="Acidic residues" evidence="1">
    <location>
        <begin position="636"/>
        <end position="651"/>
    </location>
</feature>
<dbReference type="InterPro" id="IPR053076">
    <property type="entry name" value="WW_domain_protein"/>
</dbReference>
<protein>
    <submittedName>
        <fullName evidence="3">Formin binding protein 4</fullName>
    </submittedName>
</protein>
<dbReference type="AlphaFoldDB" id="A0A8C2JG31"/>
<evidence type="ECO:0000256" key="1">
    <source>
        <dbReference type="SAM" id="MobiDB-lite"/>
    </source>
</evidence>
<feature type="region of interest" description="Disordered" evidence="1">
    <location>
        <begin position="364"/>
        <end position="387"/>
    </location>
</feature>
<dbReference type="Proteomes" id="UP000694701">
    <property type="component" value="Unplaced"/>
</dbReference>
<feature type="compositionally biased region" description="Basic and acidic residues" evidence="1">
    <location>
        <begin position="422"/>
        <end position="435"/>
    </location>
</feature>
<dbReference type="Ensembl" id="ENSCCRT00020103919.1">
    <property type="protein sequence ID" value="ENSCCRP00020095072.1"/>
    <property type="gene ID" value="ENSCCRG00020043618.1"/>
</dbReference>
<dbReference type="PROSITE" id="PS01159">
    <property type="entry name" value="WW_DOMAIN_1"/>
    <property type="match status" value="1"/>
</dbReference>
<dbReference type="PANTHER" id="PTHR46697">
    <property type="entry name" value="FORMIN-BINDING PROTEIN 4"/>
    <property type="match status" value="1"/>
</dbReference>
<feature type="compositionally biased region" description="Acidic residues" evidence="1">
    <location>
        <begin position="777"/>
        <end position="791"/>
    </location>
</feature>
<evidence type="ECO:0000313" key="4">
    <source>
        <dbReference type="Proteomes" id="UP000694701"/>
    </source>
</evidence>
<dbReference type="Pfam" id="PF00397">
    <property type="entry name" value="WW"/>
    <property type="match status" value="2"/>
</dbReference>
<reference evidence="3" key="1">
    <citation type="submission" date="2025-08" db="UniProtKB">
        <authorList>
            <consortium name="Ensembl"/>
        </authorList>
    </citation>
    <scope>IDENTIFICATION</scope>
</reference>
<dbReference type="SUPFAM" id="SSF51045">
    <property type="entry name" value="WW domain"/>
    <property type="match status" value="2"/>
</dbReference>
<dbReference type="SMART" id="SM00456">
    <property type="entry name" value="WW"/>
    <property type="match status" value="2"/>
</dbReference>
<feature type="region of interest" description="Disordered" evidence="1">
    <location>
        <begin position="225"/>
        <end position="249"/>
    </location>
</feature>
<feature type="compositionally biased region" description="Polar residues" evidence="1">
    <location>
        <begin position="567"/>
        <end position="580"/>
    </location>
</feature>
<feature type="region of interest" description="Disordered" evidence="1">
    <location>
        <begin position="1"/>
        <end position="97"/>
    </location>
</feature>
<feature type="region of interest" description="Disordered" evidence="1">
    <location>
        <begin position="303"/>
        <end position="350"/>
    </location>
</feature>
<dbReference type="InterPro" id="IPR036020">
    <property type="entry name" value="WW_dom_sf"/>
</dbReference>
<feature type="region of interest" description="Disordered" evidence="1">
    <location>
        <begin position="400"/>
        <end position="439"/>
    </location>
</feature>